<keyword evidence="6" id="KW-1185">Reference proteome</keyword>
<evidence type="ECO:0000313" key="5">
    <source>
        <dbReference type="EMBL" id="QPG76038.1"/>
    </source>
</evidence>
<evidence type="ECO:0000256" key="2">
    <source>
        <dbReference type="ARBA" id="ARBA00013807"/>
    </source>
</evidence>
<evidence type="ECO:0000256" key="1">
    <source>
        <dbReference type="ARBA" id="ARBA00009574"/>
    </source>
</evidence>
<name>A0A875S504_EENNA</name>
<dbReference type="GO" id="GO:0032991">
    <property type="term" value="C:protein-containing complex"/>
    <property type="evidence" value="ECO:0007669"/>
    <property type="project" value="UniProtKB-ARBA"/>
</dbReference>
<dbReference type="GeneID" id="62196824"/>
<dbReference type="Pfam" id="PF10186">
    <property type="entry name" value="ATG14"/>
    <property type="match status" value="1"/>
</dbReference>
<dbReference type="RefSeq" id="XP_038779603.1">
    <property type="nucleotide sequence ID" value="XM_038923675.1"/>
</dbReference>
<dbReference type="Proteomes" id="UP000662931">
    <property type="component" value="Chromosome 4"/>
</dbReference>
<comment type="similarity">
    <text evidence="1">Belongs to the ATG14 family.</text>
</comment>
<reference evidence="5" key="1">
    <citation type="submission" date="2020-10" db="EMBL/GenBank/DDBJ databases">
        <authorList>
            <person name="Roach M.J.R."/>
        </authorList>
    </citation>
    <scope>NUCLEOTIDE SEQUENCE</scope>
    <source>
        <strain evidence="5">CBS 1945</strain>
    </source>
</reference>
<dbReference type="KEGG" id="bnn:FOA43_003424"/>
<evidence type="ECO:0000313" key="6">
    <source>
        <dbReference type="Proteomes" id="UP000662931"/>
    </source>
</evidence>
<feature type="coiled-coil region" evidence="4">
    <location>
        <begin position="128"/>
        <end position="173"/>
    </location>
</feature>
<evidence type="ECO:0000256" key="3">
    <source>
        <dbReference type="ARBA" id="ARBA00023054"/>
    </source>
</evidence>
<keyword evidence="3 4" id="KW-0175">Coiled coil</keyword>
<dbReference type="EMBL" id="CP064815">
    <property type="protein sequence ID" value="QPG76038.1"/>
    <property type="molecule type" value="Genomic_DNA"/>
</dbReference>
<proteinExistence type="inferred from homology"/>
<organism evidence="5 6">
    <name type="scientific">Eeniella nana</name>
    <name type="common">Yeast</name>
    <name type="synonym">Brettanomyces nanus</name>
    <dbReference type="NCBI Taxonomy" id="13502"/>
    <lineage>
        <taxon>Eukaryota</taxon>
        <taxon>Fungi</taxon>
        <taxon>Dikarya</taxon>
        <taxon>Ascomycota</taxon>
        <taxon>Saccharomycotina</taxon>
        <taxon>Pichiomycetes</taxon>
        <taxon>Pichiales</taxon>
        <taxon>Pichiaceae</taxon>
        <taxon>Brettanomyces</taxon>
    </lineage>
</organism>
<dbReference type="InterPro" id="IPR018791">
    <property type="entry name" value="UV_resistance/autophagy_Atg14"/>
</dbReference>
<dbReference type="GO" id="GO:0005737">
    <property type="term" value="C:cytoplasm"/>
    <property type="evidence" value="ECO:0007669"/>
    <property type="project" value="UniProtKB-ARBA"/>
</dbReference>
<gene>
    <name evidence="5" type="ORF">FOA43_003424</name>
</gene>
<dbReference type="AlphaFoldDB" id="A0A875S504"/>
<accession>A0A875S504</accession>
<evidence type="ECO:0000256" key="4">
    <source>
        <dbReference type="SAM" id="Coils"/>
    </source>
</evidence>
<sequence>MNISIPHDERQVYVCEICHDNDVSKSLSSRKKKYYCASCINFSLLKLKLKTLTTVYYNSRAGHEVGQVLEDCLDNNASVSLKKYLNGSEDRRNDKDQLLGKLVPSIDSVARLAYVLLNVENIEQKKRLDRLKEMVEEQTTSNKLMRDKISDLRRQLEEKRQCINEKTKQLNAEHKESLSQVASSFEETNHMVFRQRALVDSAKLDLMADIIKLWNIQLLRASSGISVSILGLPVLSIDKLIYCSVPLINACMERLMWFVLLGAKYLSLQLPFCLILEDGWPKIVWNGTTYSVSLPLTSKRIGEPLGSLMEVNQGQLKRFALSLAMVIADLIRVVNTVDPSFSLQSSSGLRMSNFMHTDEMVAVILKQLEWLKDRRRLIREEKHAQSRQLLLLKRMLGDRLSPKPSIWLFWRKHGAMNAAQDTAQNHSTLAPIKTVYDPLCDMLMRTQKVSLIDRLSKTAWNDDLANSMKSIASLVYLQEDIRVLGNSLYNYIVSEIVKAVESYSMINTTTLMDSSTSSGYQQISIPQLRHSDSSAVMRKHALQTNRKVANKASNDNWEMIGDNNI</sequence>
<dbReference type="OrthoDB" id="3998173at2759"/>
<protein>
    <recommendedName>
        <fullName evidence="2">Autophagy-related protein 14</fullName>
    </recommendedName>
</protein>